<reference evidence="2" key="1">
    <citation type="submission" date="2019-04" db="EMBL/GenBank/DDBJ databases">
        <title>Whole genome sequencing of oral phylogroup 2 treponemes.</title>
        <authorList>
            <person name="Chan Y."/>
            <person name="Zeng H.H."/>
            <person name="Yu X.L."/>
            <person name="Leung W.K."/>
            <person name="Watt R.M."/>
        </authorList>
    </citation>
    <scope>NUCLEOTIDE SEQUENCE</scope>
    <source>
        <strain evidence="2">OMZ 847</strain>
    </source>
</reference>
<feature type="compositionally biased region" description="Basic and acidic residues" evidence="1">
    <location>
        <begin position="12"/>
        <end position="22"/>
    </location>
</feature>
<keyword evidence="3" id="KW-1185">Reference proteome</keyword>
<organism evidence="2 3">
    <name type="scientific">Treponema putidum</name>
    <dbReference type="NCBI Taxonomy" id="221027"/>
    <lineage>
        <taxon>Bacteria</taxon>
        <taxon>Pseudomonadati</taxon>
        <taxon>Spirochaetota</taxon>
        <taxon>Spirochaetia</taxon>
        <taxon>Spirochaetales</taxon>
        <taxon>Treponemataceae</taxon>
        <taxon>Treponema</taxon>
    </lineage>
</organism>
<dbReference type="EMBL" id="CP038802">
    <property type="protein sequence ID" value="UTY29236.1"/>
    <property type="molecule type" value="Genomic_DNA"/>
</dbReference>
<feature type="region of interest" description="Disordered" evidence="1">
    <location>
        <begin position="1"/>
        <end position="30"/>
    </location>
</feature>
<sequence length="164" mass="19222">MSKRRFKPMKSQRTEKQGDDAPQKSPIDGQIKKTKIFHNQNRESAFKNRESAFKNREPALKKIEYPEYKCSKCGEIIQDLSSAIADKESGLPAHFDCVIEFLKKAEEIKEGEEIIYIGNGNFAVVYFENPKIRKNFKIIKLIEWEDKNRLYQWKKDISELTSKT</sequence>
<dbReference type="RefSeq" id="WP_255804970.1">
    <property type="nucleotide sequence ID" value="NZ_CP038802.1"/>
</dbReference>
<evidence type="ECO:0000313" key="3">
    <source>
        <dbReference type="Proteomes" id="UP001059401"/>
    </source>
</evidence>
<dbReference type="Proteomes" id="UP001059401">
    <property type="component" value="Chromosome"/>
</dbReference>
<evidence type="ECO:0000256" key="1">
    <source>
        <dbReference type="SAM" id="MobiDB-lite"/>
    </source>
</evidence>
<feature type="compositionally biased region" description="Basic residues" evidence="1">
    <location>
        <begin position="1"/>
        <end position="10"/>
    </location>
</feature>
<name>A0ABY5HYM9_9SPIR</name>
<proteinExistence type="predicted"/>
<protein>
    <submittedName>
        <fullName evidence="2">Uncharacterized protein</fullName>
    </submittedName>
</protein>
<evidence type="ECO:0000313" key="2">
    <source>
        <dbReference type="EMBL" id="UTY29236.1"/>
    </source>
</evidence>
<accession>A0ABY5HYM9</accession>
<gene>
    <name evidence="2" type="ORF">E4N76_09855</name>
</gene>